<evidence type="ECO:0000256" key="4">
    <source>
        <dbReference type="ARBA" id="ARBA00022801"/>
    </source>
</evidence>
<reference evidence="8" key="2">
    <citation type="submission" date="2021-08" db="EMBL/GenBank/DDBJ databases">
        <authorList>
            <person name="Gostincar C."/>
            <person name="Sun X."/>
            <person name="Song Z."/>
            <person name="Gunde-Cimerman N."/>
        </authorList>
    </citation>
    <scope>NUCLEOTIDE SEQUENCE</scope>
    <source>
        <strain evidence="8">EXF-8016</strain>
    </source>
</reference>
<keyword evidence="2" id="KW-0645">Protease</keyword>
<dbReference type="InterPro" id="IPR012962">
    <property type="entry name" value="Pept_M54_archaemetzincn"/>
</dbReference>
<keyword evidence="3" id="KW-0479">Metal-binding</keyword>
<evidence type="ECO:0000313" key="9">
    <source>
        <dbReference type="Proteomes" id="UP000767238"/>
    </source>
</evidence>
<feature type="non-terminal residue" evidence="8">
    <location>
        <position position="452"/>
    </location>
</feature>
<evidence type="ECO:0000256" key="2">
    <source>
        <dbReference type="ARBA" id="ARBA00022670"/>
    </source>
</evidence>
<evidence type="ECO:0000256" key="3">
    <source>
        <dbReference type="ARBA" id="ARBA00022723"/>
    </source>
</evidence>
<reference evidence="8" key="1">
    <citation type="journal article" date="2021" name="J Fungi (Basel)">
        <title>Virulence traits and population genomics of the black yeast Aureobasidium melanogenum.</title>
        <authorList>
            <person name="Cernosa A."/>
            <person name="Sun X."/>
            <person name="Gostincar C."/>
            <person name="Fang C."/>
            <person name="Gunde-Cimerman N."/>
            <person name="Song Z."/>
        </authorList>
    </citation>
    <scope>NUCLEOTIDE SEQUENCE</scope>
    <source>
        <strain evidence="8">EXF-8016</strain>
    </source>
</reference>
<dbReference type="Proteomes" id="UP000767238">
    <property type="component" value="Unassembled WGS sequence"/>
</dbReference>
<comment type="cofactor">
    <cofactor evidence="1">
        <name>Zn(2+)</name>
        <dbReference type="ChEBI" id="CHEBI:29105"/>
    </cofactor>
</comment>
<dbReference type="PANTHER" id="PTHR15910">
    <property type="entry name" value="ARCHAEMETZINCIN"/>
    <property type="match status" value="1"/>
</dbReference>
<evidence type="ECO:0000256" key="7">
    <source>
        <dbReference type="SAM" id="MobiDB-lite"/>
    </source>
</evidence>
<dbReference type="OrthoDB" id="2365600at2759"/>
<dbReference type="InterPro" id="IPR024079">
    <property type="entry name" value="MetalloPept_cat_dom_sf"/>
</dbReference>
<dbReference type="SUPFAM" id="SSF55486">
    <property type="entry name" value="Metalloproteases ('zincins'), catalytic domain"/>
    <property type="match status" value="1"/>
</dbReference>
<organism evidence="8 9">
    <name type="scientific">Aureobasidium melanogenum</name>
    <name type="common">Aureobasidium pullulans var. melanogenum</name>
    <dbReference type="NCBI Taxonomy" id="46634"/>
    <lineage>
        <taxon>Eukaryota</taxon>
        <taxon>Fungi</taxon>
        <taxon>Dikarya</taxon>
        <taxon>Ascomycota</taxon>
        <taxon>Pezizomycotina</taxon>
        <taxon>Dothideomycetes</taxon>
        <taxon>Dothideomycetidae</taxon>
        <taxon>Dothideales</taxon>
        <taxon>Saccotheciaceae</taxon>
        <taxon>Aureobasidium</taxon>
    </lineage>
</organism>
<dbReference type="AlphaFoldDB" id="A0A9P8K8A9"/>
<evidence type="ECO:0000256" key="1">
    <source>
        <dbReference type="ARBA" id="ARBA00001947"/>
    </source>
</evidence>
<dbReference type="EMBL" id="JAHFYH010000034">
    <property type="protein sequence ID" value="KAH0221053.1"/>
    <property type="molecule type" value="Genomic_DNA"/>
</dbReference>
<dbReference type="Gene3D" id="3.40.390.10">
    <property type="entry name" value="Collagenase (Catalytic Domain)"/>
    <property type="match status" value="1"/>
</dbReference>
<proteinExistence type="predicted"/>
<name>A0A9P8K8A9_AURME</name>
<feature type="region of interest" description="Disordered" evidence="7">
    <location>
        <begin position="408"/>
        <end position="452"/>
    </location>
</feature>
<dbReference type="GO" id="GO:0006508">
    <property type="term" value="P:proteolysis"/>
    <property type="evidence" value="ECO:0007669"/>
    <property type="project" value="UniProtKB-KW"/>
</dbReference>
<evidence type="ECO:0000313" key="8">
    <source>
        <dbReference type="EMBL" id="KAH0221053.1"/>
    </source>
</evidence>
<protein>
    <submittedName>
        <fullName evidence="8">Uncharacterized protein</fullName>
    </submittedName>
</protein>
<gene>
    <name evidence="8" type="ORF">KCV03_g5269</name>
</gene>
<keyword evidence="4" id="KW-0378">Hydrolase</keyword>
<dbReference type="Pfam" id="PF07998">
    <property type="entry name" value="Peptidase_M54"/>
    <property type="match status" value="1"/>
</dbReference>
<accession>A0A9P8K8A9</accession>
<dbReference type="PANTHER" id="PTHR15910:SF1">
    <property type="entry name" value="ARCHAEMETZINCIN-2"/>
    <property type="match status" value="1"/>
</dbReference>
<evidence type="ECO:0000256" key="6">
    <source>
        <dbReference type="ARBA" id="ARBA00023049"/>
    </source>
</evidence>
<keyword evidence="5" id="KW-0862">Zinc</keyword>
<evidence type="ECO:0000256" key="5">
    <source>
        <dbReference type="ARBA" id="ARBA00022833"/>
    </source>
</evidence>
<sequence>MFEPSRVAIQTGYHRPNKAQRARAAGLKCDSTFHDEDYPAPLVLPNDEIDSDPKYPLQSVAEWQELLTPKNLPLKRKKIYVAAPPGFTKNCPPLQKIQWPHRHLLPPRYEHVLEYLAAFYTGFEVILLPRKTLIFDKWSDTEDSKPSESFVALNTPTERIRIRRRPMPKNGHGFQLNLNDMLDAAIAVLPSDALALLLLMDFDMYEDDDDEFGCGRAYGYSHVCIVSSFRYNPALDKGIKLDRQHVWPASHCAKYVQAQVNKFIEPSEPGANTKARPPLQPSKPLARAIQAHLTANSSPTSMWLERVCRTASHELGHCLGMDHCMYYACIMQGSNSIPEDLRQPPYLCPIDNAKLDTLVAARGDKTKVGASQRESALLCFVTKHNESGDAFAAFRAWLEARLGHEDDGTFLGHEEKTSGQTALSGTKKRQSDNLSTRNTRRSKRIASRGLDP</sequence>
<feature type="compositionally biased region" description="Basic and acidic residues" evidence="7">
    <location>
        <begin position="408"/>
        <end position="417"/>
    </location>
</feature>
<dbReference type="GO" id="GO:0008237">
    <property type="term" value="F:metallopeptidase activity"/>
    <property type="evidence" value="ECO:0007669"/>
    <property type="project" value="UniProtKB-KW"/>
</dbReference>
<keyword evidence="6" id="KW-0482">Metalloprotease</keyword>
<dbReference type="GO" id="GO:0046872">
    <property type="term" value="F:metal ion binding"/>
    <property type="evidence" value="ECO:0007669"/>
    <property type="project" value="UniProtKB-KW"/>
</dbReference>
<dbReference type="CDD" id="cd11375">
    <property type="entry name" value="Peptidase_M54"/>
    <property type="match status" value="1"/>
</dbReference>
<comment type="caution">
    <text evidence="8">The sequence shown here is derived from an EMBL/GenBank/DDBJ whole genome shotgun (WGS) entry which is preliminary data.</text>
</comment>